<accession>A0A8H5B2M1</accession>
<dbReference type="Proteomes" id="UP000567179">
    <property type="component" value="Unassembled WGS sequence"/>
</dbReference>
<evidence type="ECO:0000259" key="4">
    <source>
        <dbReference type="Pfam" id="PF10342"/>
    </source>
</evidence>
<feature type="domain" description="Yeast cell wall synthesis Kre9/Knh1-like N-terminal" evidence="4">
    <location>
        <begin position="35"/>
        <end position="127"/>
    </location>
</feature>
<reference evidence="5 6" key="1">
    <citation type="journal article" date="2020" name="ISME J.">
        <title>Uncovering the hidden diversity of litter-decomposition mechanisms in mushroom-forming fungi.</title>
        <authorList>
            <person name="Floudas D."/>
            <person name="Bentzer J."/>
            <person name="Ahren D."/>
            <person name="Johansson T."/>
            <person name="Persson P."/>
            <person name="Tunlid A."/>
        </authorList>
    </citation>
    <scope>NUCLEOTIDE SEQUENCE [LARGE SCALE GENOMIC DNA]</scope>
    <source>
        <strain evidence="5 6">CBS 101986</strain>
    </source>
</reference>
<feature type="compositionally biased region" description="Polar residues" evidence="2">
    <location>
        <begin position="164"/>
        <end position="191"/>
    </location>
</feature>
<dbReference type="EMBL" id="JAACJJ010000043">
    <property type="protein sequence ID" value="KAF5315420.1"/>
    <property type="molecule type" value="Genomic_DNA"/>
</dbReference>
<feature type="compositionally biased region" description="Low complexity" evidence="2">
    <location>
        <begin position="198"/>
        <end position="211"/>
    </location>
</feature>
<gene>
    <name evidence="5" type="ORF">D9619_007420</name>
</gene>
<sequence>MFFFRQFTAVVALLAAGIEASPLGRRDVITPKITSPTKDSVWPVGSTQTVTWDTSDFPPVSQITNIIGKVILGFDENDSLNLDFEHPLASNFNLTDGSVKLTVPDVQPRDDYLIVLFGDSGNTSPSFSITKISSGNNSTTASPSSAAVTATGTLITTPIPITGSVITGGTSPSSTDTANNDSASTTGTPTDANVAPLSTPTAPTTAGTGTAAAASTVPTSAAWSIRDPASLNFKAFSLCSALIVTFLVV</sequence>
<organism evidence="5 6">
    <name type="scientific">Psilocybe cf. subviscida</name>
    <dbReference type="NCBI Taxonomy" id="2480587"/>
    <lineage>
        <taxon>Eukaryota</taxon>
        <taxon>Fungi</taxon>
        <taxon>Dikarya</taxon>
        <taxon>Basidiomycota</taxon>
        <taxon>Agaricomycotina</taxon>
        <taxon>Agaricomycetes</taxon>
        <taxon>Agaricomycetidae</taxon>
        <taxon>Agaricales</taxon>
        <taxon>Agaricineae</taxon>
        <taxon>Strophariaceae</taxon>
        <taxon>Psilocybe</taxon>
    </lineage>
</organism>
<dbReference type="Pfam" id="PF10342">
    <property type="entry name" value="Kre9_KNH"/>
    <property type="match status" value="1"/>
</dbReference>
<evidence type="ECO:0000313" key="6">
    <source>
        <dbReference type="Proteomes" id="UP000567179"/>
    </source>
</evidence>
<keyword evidence="6" id="KW-1185">Reference proteome</keyword>
<feature type="signal peptide" evidence="3">
    <location>
        <begin position="1"/>
        <end position="20"/>
    </location>
</feature>
<evidence type="ECO:0000256" key="3">
    <source>
        <dbReference type="SAM" id="SignalP"/>
    </source>
</evidence>
<dbReference type="AlphaFoldDB" id="A0A8H5B2M1"/>
<proteinExistence type="predicted"/>
<name>A0A8H5B2M1_9AGAR</name>
<comment type="caution">
    <text evidence="5">The sequence shown here is derived from an EMBL/GenBank/DDBJ whole genome shotgun (WGS) entry which is preliminary data.</text>
</comment>
<evidence type="ECO:0000256" key="2">
    <source>
        <dbReference type="SAM" id="MobiDB-lite"/>
    </source>
</evidence>
<feature type="region of interest" description="Disordered" evidence="2">
    <location>
        <begin position="164"/>
        <end position="211"/>
    </location>
</feature>
<dbReference type="InterPro" id="IPR018466">
    <property type="entry name" value="Kre9/Knh1-like_N"/>
</dbReference>
<evidence type="ECO:0000313" key="5">
    <source>
        <dbReference type="EMBL" id="KAF5315420.1"/>
    </source>
</evidence>
<feature type="chain" id="PRO_5034748566" description="Yeast cell wall synthesis Kre9/Knh1-like N-terminal domain-containing protein" evidence="3">
    <location>
        <begin position="21"/>
        <end position="249"/>
    </location>
</feature>
<keyword evidence="1 3" id="KW-0732">Signal</keyword>
<evidence type="ECO:0000256" key="1">
    <source>
        <dbReference type="ARBA" id="ARBA00022729"/>
    </source>
</evidence>
<dbReference type="OrthoDB" id="2339190at2759"/>
<protein>
    <recommendedName>
        <fullName evidence="4">Yeast cell wall synthesis Kre9/Knh1-like N-terminal domain-containing protein</fullName>
    </recommendedName>
</protein>